<dbReference type="RefSeq" id="WP_084415687.1">
    <property type="nucleotide sequence ID" value="NZ_CP015515.1"/>
</dbReference>
<dbReference type="Proteomes" id="UP000077071">
    <property type="component" value="Chromosome"/>
</dbReference>
<dbReference type="OrthoDB" id="3267972at2"/>
<reference evidence="2 3" key="1">
    <citation type="submission" date="2016-05" db="EMBL/GenBank/DDBJ databases">
        <title>Complete genome sequence of Rathayibacter tritici NCPPB 1953.</title>
        <authorList>
            <person name="Park J."/>
            <person name="Lee H.-H."/>
            <person name="Lee S.-W."/>
            <person name="Seo Y.-S."/>
        </authorList>
    </citation>
    <scope>NUCLEOTIDE SEQUENCE [LARGE SCALE GENOMIC DNA]</scope>
    <source>
        <strain evidence="2 3">NCPPB 1953</strain>
    </source>
</reference>
<proteinExistence type="predicted"/>
<evidence type="ECO:0000313" key="2">
    <source>
        <dbReference type="EMBL" id="AND15212.1"/>
    </source>
</evidence>
<dbReference type="AlphaFoldDB" id="A0A160KPA7"/>
<sequence>MVDLGGLADKAKNAANSDKGEELTDTGLDKAGDAADSATGGKFAGQIDKAQDAGDQQVGND</sequence>
<evidence type="ECO:0000313" key="3">
    <source>
        <dbReference type="Proteomes" id="UP000077071"/>
    </source>
</evidence>
<feature type="region of interest" description="Disordered" evidence="1">
    <location>
        <begin position="1"/>
        <end position="61"/>
    </location>
</feature>
<dbReference type="PATRIC" id="fig|33888.3.peg.45"/>
<dbReference type="STRING" id="33888.A6122_0042"/>
<dbReference type="EMBL" id="CP015515">
    <property type="protein sequence ID" value="AND15212.1"/>
    <property type="molecule type" value="Genomic_DNA"/>
</dbReference>
<evidence type="ECO:0000256" key="1">
    <source>
        <dbReference type="SAM" id="MobiDB-lite"/>
    </source>
</evidence>
<keyword evidence="3" id="KW-1185">Reference proteome</keyword>
<dbReference type="InterPro" id="IPR028037">
    <property type="entry name" value="Antitoxin_Rv0909/MT0933"/>
</dbReference>
<name>A0A160KPA7_9MICO</name>
<protein>
    <submittedName>
        <fullName evidence="2">Antitoxin protein</fullName>
    </submittedName>
</protein>
<dbReference type="KEGG" id="rtn:A6122_0042"/>
<feature type="compositionally biased region" description="Basic and acidic residues" evidence="1">
    <location>
        <begin position="18"/>
        <end position="33"/>
    </location>
</feature>
<accession>A0A160KPA7</accession>
<organism evidence="2 3">
    <name type="scientific">Rathayibacter tritici</name>
    <dbReference type="NCBI Taxonomy" id="33888"/>
    <lineage>
        <taxon>Bacteria</taxon>
        <taxon>Bacillati</taxon>
        <taxon>Actinomycetota</taxon>
        <taxon>Actinomycetes</taxon>
        <taxon>Micrococcales</taxon>
        <taxon>Microbacteriaceae</taxon>
        <taxon>Rathayibacter</taxon>
    </lineage>
</organism>
<dbReference type="Pfam" id="PF14013">
    <property type="entry name" value="MT0933_antitox"/>
    <property type="match status" value="1"/>
</dbReference>
<gene>
    <name evidence="2" type="ORF">A6122_0042</name>
</gene>